<evidence type="ECO:0000259" key="1">
    <source>
        <dbReference type="Pfam" id="PF08984"/>
    </source>
</evidence>
<dbReference type="PANTHER" id="PTHR39341:SF1">
    <property type="entry name" value="DUF1858 DOMAIN-CONTAINING PROTEIN"/>
    <property type="match status" value="1"/>
</dbReference>
<dbReference type="Pfam" id="PF08984">
    <property type="entry name" value="DUF1858"/>
    <property type="match status" value="1"/>
</dbReference>
<gene>
    <name evidence="2" type="ORF">K8I29_08955</name>
</gene>
<dbReference type="SUPFAM" id="SSF140683">
    <property type="entry name" value="SP0561-like"/>
    <property type="match status" value="1"/>
</dbReference>
<dbReference type="InterPro" id="IPR015077">
    <property type="entry name" value="DUF1858"/>
</dbReference>
<reference evidence="2" key="1">
    <citation type="journal article" date="2021" name="bioRxiv">
        <title>Unraveling nitrogen, sulfur and carbon metabolic pathways and microbial community transcriptional responses to substrate deprivation and toxicity stresses in a bioreactor mimicking anoxic brackish coastal sediment conditions.</title>
        <authorList>
            <person name="Martins P.D."/>
            <person name="Echeveste M.J."/>
            <person name="Arshad A."/>
            <person name="Kurth J."/>
            <person name="Ouboter H."/>
            <person name="Jetten M.S.M."/>
            <person name="Welte C.U."/>
        </authorList>
    </citation>
    <scope>NUCLEOTIDE SEQUENCE</scope>
    <source>
        <strain evidence="2">MAG_39</strain>
    </source>
</reference>
<name>A0A953JEN0_9BACT</name>
<dbReference type="Proteomes" id="UP000705867">
    <property type="component" value="Unassembled WGS sequence"/>
</dbReference>
<reference evidence="2" key="2">
    <citation type="submission" date="2021-08" db="EMBL/GenBank/DDBJ databases">
        <authorList>
            <person name="Dalcin Martins P."/>
        </authorList>
    </citation>
    <scope>NUCLEOTIDE SEQUENCE</scope>
    <source>
        <strain evidence="2">MAG_39</strain>
    </source>
</reference>
<dbReference type="AlphaFoldDB" id="A0A953JEN0"/>
<dbReference type="InterPro" id="IPR038062">
    <property type="entry name" value="ScdA-like_N_sf"/>
</dbReference>
<protein>
    <submittedName>
        <fullName evidence="2">DUF1858 domain-containing protein</fullName>
    </submittedName>
</protein>
<dbReference type="PANTHER" id="PTHR39341">
    <property type="entry name" value="BSL7085 PROTEIN"/>
    <property type="match status" value="1"/>
</dbReference>
<dbReference type="InterPro" id="IPR023883">
    <property type="entry name" value="CHP03980_redox-disulphide"/>
</dbReference>
<evidence type="ECO:0000313" key="2">
    <source>
        <dbReference type="EMBL" id="MBZ0156321.1"/>
    </source>
</evidence>
<dbReference type="EMBL" id="JAIOIV010000073">
    <property type="protein sequence ID" value="MBZ0156321.1"/>
    <property type="molecule type" value="Genomic_DNA"/>
</dbReference>
<dbReference type="Gene3D" id="1.10.3910.10">
    <property type="entry name" value="SP0561-like"/>
    <property type="match status" value="1"/>
</dbReference>
<evidence type="ECO:0000313" key="3">
    <source>
        <dbReference type="Proteomes" id="UP000705867"/>
    </source>
</evidence>
<feature type="domain" description="DUF1858" evidence="1">
    <location>
        <begin position="9"/>
        <end position="62"/>
    </location>
</feature>
<dbReference type="NCBIfam" id="TIGR03980">
    <property type="entry name" value="prismane_assoc"/>
    <property type="match status" value="1"/>
</dbReference>
<proteinExistence type="predicted"/>
<organism evidence="2 3">
    <name type="scientific">Candidatus Nitrobium versatile</name>
    <dbReference type="NCBI Taxonomy" id="2884831"/>
    <lineage>
        <taxon>Bacteria</taxon>
        <taxon>Pseudomonadati</taxon>
        <taxon>Nitrospirota</taxon>
        <taxon>Nitrospiria</taxon>
        <taxon>Nitrospirales</taxon>
        <taxon>Nitrospiraceae</taxon>
        <taxon>Candidatus Nitrobium</taxon>
    </lineage>
</organism>
<comment type="caution">
    <text evidence="2">The sequence shown here is derived from an EMBL/GenBank/DDBJ whole genome shotgun (WGS) entry which is preliminary data.</text>
</comment>
<accession>A0A953JEN0</accession>
<sequence>METTKKKVTKDTVIGDLLKENPAAMKVIEKYFGNGCFTCPGIRVESISFGAMMHNVDPEKVVKEINELEES</sequence>